<keyword evidence="3" id="KW-1185">Reference proteome</keyword>
<evidence type="ECO:0000313" key="3">
    <source>
        <dbReference type="Proteomes" id="UP000601435"/>
    </source>
</evidence>
<evidence type="ECO:0000256" key="1">
    <source>
        <dbReference type="SAM" id="MobiDB-lite"/>
    </source>
</evidence>
<reference evidence="2" key="1">
    <citation type="submission" date="2021-02" db="EMBL/GenBank/DDBJ databases">
        <authorList>
            <person name="Dougan E. K."/>
            <person name="Rhodes N."/>
            <person name="Thang M."/>
            <person name="Chan C."/>
        </authorList>
    </citation>
    <scope>NUCLEOTIDE SEQUENCE</scope>
</reference>
<accession>A0A812JWI9</accession>
<dbReference type="Proteomes" id="UP000601435">
    <property type="component" value="Unassembled WGS sequence"/>
</dbReference>
<dbReference type="AlphaFoldDB" id="A0A812JWI9"/>
<gene>
    <name evidence="2" type="primary">PIP5K9</name>
    <name evidence="2" type="ORF">SNEC2469_LOCUS2574</name>
</gene>
<name>A0A812JWI9_9DINO</name>
<dbReference type="OrthoDB" id="441062at2759"/>
<protein>
    <submittedName>
        <fullName evidence="2">PIP5K9 protein</fullName>
    </submittedName>
</protein>
<dbReference type="EMBL" id="CAJNJA010006899">
    <property type="protein sequence ID" value="CAE7217226.1"/>
    <property type="molecule type" value="Genomic_DNA"/>
</dbReference>
<feature type="compositionally biased region" description="Basic and acidic residues" evidence="1">
    <location>
        <begin position="201"/>
        <end position="230"/>
    </location>
</feature>
<evidence type="ECO:0000313" key="2">
    <source>
        <dbReference type="EMBL" id="CAE7217226.1"/>
    </source>
</evidence>
<feature type="compositionally biased region" description="Low complexity" evidence="1">
    <location>
        <begin position="164"/>
        <end position="179"/>
    </location>
</feature>
<sequence length="247" mass="27840">MAGAARASYDNVAKWSRPTTWPARKRLPERGPNAPHVVLSTKFEEPWYTVSIGIKEVLEELGCTVYNPSTDNKERYGDEADDRWLRTFCENLSRIQREKRGFVLQIQQGMAREKSDMQIAEEEMGTNWRIPRMGMFAFPTTKWRGGGTPAQAWRWFRSGSSPLRTTGSCASTTRASSRAELGEGGQRAKSTRGSGRSASNGKDKGRAVRLSADRRQAWLLMDGKKEREVSVAEAGGPRKQRKRAPWE</sequence>
<proteinExistence type="predicted"/>
<feature type="compositionally biased region" description="Basic residues" evidence="1">
    <location>
        <begin position="238"/>
        <end position="247"/>
    </location>
</feature>
<feature type="compositionally biased region" description="Polar residues" evidence="1">
    <location>
        <begin position="191"/>
        <end position="200"/>
    </location>
</feature>
<feature type="region of interest" description="Disordered" evidence="1">
    <location>
        <begin position="162"/>
        <end position="247"/>
    </location>
</feature>
<comment type="caution">
    <text evidence="2">The sequence shown here is derived from an EMBL/GenBank/DDBJ whole genome shotgun (WGS) entry which is preliminary data.</text>
</comment>
<organism evidence="2 3">
    <name type="scientific">Symbiodinium necroappetens</name>
    <dbReference type="NCBI Taxonomy" id="1628268"/>
    <lineage>
        <taxon>Eukaryota</taxon>
        <taxon>Sar</taxon>
        <taxon>Alveolata</taxon>
        <taxon>Dinophyceae</taxon>
        <taxon>Suessiales</taxon>
        <taxon>Symbiodiniaceae</taxon>
        <taxon>Symbiodinium</taxon>
    </lineage>
</organism>